<dbReference type="InterPro" id="IPR051806">
    <property type="entry name" value="HAD-like_SPP"/>
</dbReference>
<reference evidence="2 3" key="1">
    <citation type="submission" date="2018-05" db="EMBL/GenBank/DDBJ databases">
        <title>Complete Genome Sequences of Extremely Thermoacidophilic, Metal-Mobilizing Type-Strain Members of the Archaeal Family Sulfolobaceae: Acidianus brierleyi DSM-1651T, Acidianus sulfidivorans DSM-18786T, Metallosphaera hakonensis DSM-7519T, and Metallosphaera prunae DSM-10039T.</title>
        <authorList>
            <person name="Counts J.A."/>
            <person name="Kelly R.M."/>
        </authorList>
    </citation>
    <scope>NUCLEOTIDE SEQUENCE [LARGE SCALE GENOMIC DNA]</scope>
    <source>
        <strain evidence="2 3">HO1-1</strain>
    </source>
</reference>
<reference evidence="3" key="2">
    <citation type="submission" date="2020-03" db="EMBL/GenBank/DDBJ databases">
        <title>Complete Genome Sequences of Extremely Thermoacidophilic, Metal-Mobilizing Type-Strain Members of the Archaeal Family Sulfolobaceae: Acidianus brierleyi DSM-1651T, Acidianus sulfidivorans DSM-18786T, Metallosphaera hakonensis DSM-7519T, and Metallosphaera prunae DSM-10039T.</title>
        <authorList>
            <person name="Counts J.A."/>
            <person name="Kelly R.M."/>
        </authorList>
    </citation>
    <scope>NUCLEOTIDE SEQUENCE [LARGE SCALE GENOMIC DNA]</scope>
    <source>
        <strain evidence="3">HO1-1</strain>
    </source>
</reference>
<dbReference type="KEGG" id="mhk:DFR87_03685"/>
<protein>
    <submittedName>
        <fullName evidence="2">HAD family hydrolase</fullName>
    </submittedName>
</protein>
<dbReference type="InterPro" id="IPR041492">
    <property type="entry name" value="HAD_2"/>
</dbReference>
<dbReference type="SFLD" id="SFLDG01129">
    <property type="entry name" value="C1.5:_HAD__Beta-PGM__Phosphata"/>
    <property type="match status" value="1"/>
</dbReference>
<keyword evidence="3" id="KW-1185">Reference proteome</keyword>
<name>A0A2U9ISG2_9CREN</name>
<dbReference type="NCBIfam" id="TIGR01549">
    <property type="entry name" value="HAD-SF-IA-v1"/>
    <property type="match status" value="1"/>
</dbReference>
<dbReference type="RefSeq" id="WP_054836800.1">
    <property type="nucleotide sequence ID" value="NZ_BBBA01000011.1"/>
</dbReference>
<dbReference type="SUPFAM" id="SSF56784">
    <property type="entry name" value="HAD-like"/>
    <property type="match status" value="1"/>
</dbReference>
<dbReference type="GO" id="GO:0050308">
    <property type="term" value="F:sugar-phosphatase activity"/>
    <property type="evidence" value="ECO:0007669"/>
    <property type="project" value="TreeGrafter"/>
</dbReference>
<evidence type="ECO:0000313" key="2">
    <source>
        <dbReference type="EMBL" id="AWR98944.1"/>
    </source>
</evidence>
<dbReference type="InterPro" id="IPR036412">
    <property type="entry name" value="HAD-like_sf"/>
</dbReference>
<reference evidence="3" key="3">
    <citation type="submission" date="2020-03" db="EMBL/GenBank/DDBJ databases">
        <title>Sequencing and Assembly of Multiple Reported Metal-Biooxidizing Members of the Extremely Thermoacidophilic Archaeal Family Sulfolobaceae.</title>
        <authorList>
            <person name="Counts J.A."/>
            <person name="Kelly R.M."/>
        </authorList>
    </citation>
    <scope>NUCLEOTIDE SEQUENCE [LARGE SCALE GENOMIC DNA]</scope>
    <source>
        <strain evidence="3">HO1-1</strain>
    </source>
</reference>
<dbReference type="Proteomes" id="UP000247586">
    <property type="component" value="Chromosome"/>
</dbReference>
<dbReference type="PANTHER" id="PTHR43481:SF4">
    <property type="entry name" value="GLYCEROL-1-PHOSPHATE PHOSPHOHYDROLASE 1-RELATED"/>
    <property type="match status" value="1"/>
</dbReference>
<dbReference type="GeneID" id="36834413"/>
<gene>
    <name evidence="2" type="ORF">DFR87_03685</name>
</gene>
<dbReference type="Gene3D" id="3.40.50.1000">
    <property type="entry name" value="HAD superfamily/HAD-like"/>
    <property type="match status" value="1"/>
</dbReference>
<dbReference type="EMBL" id="CP029287">
    <property type="protein sequence ID" value="AWR98944.1"/>
    <property type="molecule type" value="Genomic_DNA"/>
</dbReference>
<dbReference type="InterPro" id="IPR023198">
    <property type="entry name" value="PGP-like_dom2"/>
</dbReference>
<accession>A0A2U9ISG2</accession>
<organism evidence="2 3">
    <name type="scientific">Metallosphaera hakonensis JCM 8857 = DSM 7519</name>
    <dbReference type="NCBI Taxonomy" id="1293036"/>
    <lineage>
        <taxon>Archaea</taxon>
        <taxon>Thermoproteota</taxon>
        <taxon>Thermoprotei</taxon>
        <taxon>Sulfolobales</taxon>
        <taxon>Sulfolobaceae</taxon>
        <taxon>Metallosphaera</taxon>
    </lineage>
</organism>
<evidence type="ECO:0000313" key="3">
    <source>
        <dbReference type="Proteomes" id="UP000247586"/>
    </source>
</evidence>
<dbReference type="STRING" id="1293036.GCA_001315825_01816"/>
<comment type="similarity">
    <text evidence="1">Belongs to the HAD-like hydrolase superfamily.</text>
</comment>
<dbReference type="OrthoDB" id="31229at2157"/>
<dbReference type="AlphaFoldDB" id="A0A2U9ISG2"/>
<evidence type="ECO:0000256" key="1">
    <source>
        <dbReference type="ARBA" id="ARBA00007958"/>
    </source>
</evidence>
<dbReference type="Gene3D" id="1.10.150.240">
    <property type="entry name" value="Putative phosphatase, domain 2"/>
    <property type="match status" value="1"/>
</dbReference>
<dbReference type="Pfam" id="PF13419">
    <property type="entry name" value="HAD_2"/>
    <property type="match status" value="1"/>
</dbReference>
<keyword evidence="2" id="KW-0378">Hydrolase</keyword>
<proteinExistence type="inferred from homology"/>
<dbReference type="InterPro" id="IPR023214">
    <property type="entry name" value="HAD_sf"/>
</dbReference>
<dbReference type="PANTHER" id="PTHR43481">
    <property type="entry name" value="FRUCTOSE-1-PHOSPHATE PHOSPHATASE"/>
    <property type="match status" value="1"/>
</dbReference>
<sequence>MKVMILDLDGTLATTANVHKEAWEIALKELGIPVEVDLDLLMGRRTMDIAKILAKDRYLELFELKNRIYDELVPKKARPLPCAKEMVEAAKSKGYSIAVVTSSLRRSAKRSLEVTGITPDLLIAGDDVERGKPDPYPVLLALNILKGEKYMSVGVGDTQNDFQAFKSAGLGKIFIIKGELNLDLEDLAKRGAIIVRTPCDVMQELGL</sequence>
<dbReference type="InterPro" id="IPR006439">
    <property type="entry name" value="HAD-SF_hydro_IA"/>
</dbReference>
<dbReference type="SFLD" id="SFLDS00003">
    <property type="entry name" value="Haloacid_Dehalogenase"/>
    <property type="match status" value="1"/>
</dbReference>